<dbReference type="SUPFAM" id="SSF53067">
    <property type="entry name" value="Actin-like ATPase domain"/>
    <property type="match status" value="1"/>
</dbReference>
<dbReference type="Gene3D" id="3.30.420.40">
    <property type="match status" value="2"/>
</dbReference>
<dbReference type="AlphaFoldDB" id="A0A841JYT9"/>
<comment type="similarity">
    <text evidence="1">Belongs to the ROK (NagC/XylR) family.</text>
</comment>
<reference evidence="3 4" key="1">
    <citation type="submission" date="2020-08" db="EMBL/GenBank/DDBJ databases">
        <title>Genomic Encyclopedia of Type Strains, Phase IV (KMG-IV): sequencing the most valuable type-strain genomes for metagenomic binning, comparative biology and taxonomic classification.</title>
        <authorList>
            <person name="Goeker M."/>
        </authorList>
    </citation>
    <scope>NUCLEOTIDE SEQUENCE [LARGE SCALE GENOMIC DNA]</scope>
    <source>
        <strain evidence="3 4">DSM 103733</strain>
    </source>
</reference>
<dbReference type="EC" id="2.7.1.2" evidence="3"/>
<accession>A0A841JYT9</accession>
<name>A0A841JYT9_9BACT</name>
<dbReference type="Pfam" id="PF00480">
    <property type="entry name" value="ROK"/>
    <property type="match status" value="1"/>
</dbReference>
<feature type="compositionally biased region" description="Polar residues" evidence="2">
    <location>
        <begin position="1"/>
        <end position="22"/>
    </location>
</feature>
<dbReference type="RefSeq" id="WP_231581190.1">
    <property type="nucleotide sequence ID" value="NZ_JACHEK010000003.1"/>
</dbReference>
<keyword evidence="3" id="KW-0808">Transferase</keyword>
<gene>
    <name evidence="3" type="ORF">HNQ77_001547</name>
</gene>
<dbReference type="PANTHER" id="PTHR18964:SF149">
    <property type="entry name" value="BIFUNCTIONAL UDP-N-ACETYLGLUCOSAMINE 2-EPIMERASE_N-ACETYLMANNOSAMINE KINASE"/>
    <property type="match status" value="1"/>
</dbReference>
<dbReference type="Proteomes" id="UP000538666">
    <property type="component" value="Unassembled WGS sequence"/>
</dbReference>
<evidence type="ECO:0000256" key="1">
    <source>
        <dbReference type="ARBA" id="ARBA00006479"/>
    </source>
</evidence>
<dbReference type="InterPro" id="IPR000600">
    <property type="entry name" value="ROK"/>
</dbReference>
<dbReference type="CDD" id="cd23763">
    <property type="entry name" value="ASKHA_ATPase_ROK"/>
    <property type="match status" value="1"/>
</dbReference>
<feature type="region of interest" description="Disordered" evidence="2">
    <location>
        <begin position="1"/>
        <end position="23"/>
    </location>
</feature>
<sequence length="355" mass="37040">MQNPQDEATSGMTQQMPPNNHAAQRDSIATADIDYVVGIDIGATNLRLALADLTGAIAAKWSSSTAGVRNAEAVVELIRGGVENLLQQVSAPPHTLKAVAAGAPGITDVDAGIVIATSYLMGWRNVPLRMLLEQALNAPAIVDNDVNLAAVGESWAGAAQGVSDFVFLAIGTGVGASIVLNGSPFRGTTWAAGEIGYMLVPDTADDAVDHGEPGALESLIGGEGIKEQWQTLWSAKKTSLPKDLTATQIFDHAHAGDALAQAILQRTARILSRAIYNVTLVLNCPLFVLGGGVGVHPGLLRATQAMLEQLKMRSQPKLTLSDLGTDAQLMGALRLALDLAGSRSATFVNQEAVKK</sequence>
<comment type="caution">
    <text evidence="3">The sequence shown here is derived from an EMBL/GenBank/DDBJ whole genome shotgun (WGS) entry which is preliminary data.</text>
</comment>
<evidence type="ECO:0000313" key="4">
    <source>
        <dbReference type="Proteomes" id="UP000538666"/>
    </source>
</evidence>
<dbReference type="GO" id="GO:0004340">
    <property type="term" value="F:glucokinase activity"/>
    <property type="evidence" value="ECO:0007669"/>
    <property type="project" value="UniProtKB-EC"/>
</dbReference>
<keyword evidence="4" id="KW-1185">Reference proteome</keyword>
<evidence type="ECO:0000313" key="3">
    <source>
        <dbReference type="EMBL" id="MBB6143598.1"/>
    </source>
</evidence>
<evidence type="ECO:0000256" key="2">
    <source>
        <dbReference type="SAM" id="MobiDB-lite"/>
    </source>
</evidence>
<dbReference type="EMBL" id="JACHEK010000003">
    <property type="protein sequence ID" value="MBB6143598.1"/>
    <property type="molecule type" value="Genomic_DNA"/>
</dbReference>
<dbReference type="PANTHER" id="PTHR18964">
    <property type="entry name" value="ROK (REPRESSOR, ORF, KINASE) FAMILY"/>
    <property type="match status" value="1"/>
</dbReference>
<keyword evidence="3" id="KW-0418">Kinase</keyword>
<organism evidence="3 4">
    <name type="scientific">Silvibacterium bohemicum</name>
    <dbReference type="NCBI Taxonomy" id="1577686"/>
    <lineage>
        <taxon>Bacteria</taxon>
        <taxon>Pseudomonadati</taxon>
        <taxon>Acidobacteriota</taxon>
        <taxon>Terriglobia</taxon>
        <taxon>Terriglobales</taxon>
        <taxon>Acidobacteriaceae</taxon>
        <taxon>Silvibacterium</taxon>
    </lineage>
</organism>
<dbReference type="InterPro" id="IPR043129">
    <property type="entry name" value="ATPase_NBD"/>
</dbReference>
<proteinExistence type="inferred from homology"/>
<protein>
    <submittedName>
        <fullName evidence="3">Glucokinase</fullName>
        <ecNumber evidence="3">2.7.1.2</ecNumber>
    </submittedName>
</protein>